<name>A0A5P1EUL2_ASPOF</name>
<protein>
    <submittedName>
        <fullName evidence="1">Uncharacterized protein</fullName>
    </submittedName>
</protein>
<gene>
    <name evidence="1" type="ORF">A4U43_C05F26210</name>
</gene>
<evidence type="ECO:0000313" key="2">
    <source>
        <dbReference type="Proteomes" id="UP000243459"/>
    </source>
</evidence>
<proteinExistence type="predicted"/>
<dbReference type="AlphaFoldDB" id="A0A5P1EUL2"/>
<dbReference type="Gramene" id="ONK69738">
    <property type="protein sequence ID" value="ONK69738"/>
    <property type="gene ID" value="A4U43_C05F26210"/>
</dbReference>
<evidence type="ECO:0000313" key="1">
    <source>
        <dbReference type="EMBL" id="ONK69738.1"/>
    </source>
</evidence>
<reference evidence="2" key="1">
    <citation type="journal article" date="2017" name="Nat. Commun.">
        <title>The asparagus genome sheds light on the origin and evolution of a young Y chromosome.</title>
        <authorList>
            <person name="Harkess A."/>
            <person name="Zhou J."/>
            <person name="Xu C."/>
            <person name="Bowers J.E."/>
            <person name="Van der Hulst R."/>
            <person name="Ayyampalayam S."/>
            <person name="Mercati F."/>
            <person name="Riccardi P."/>
            <person name="McKain M.R."/>
            <person name="Kakrana A."/>
            <person name="Tang H."/>
            <person name="Ray J."/>
            <person name="Groenendijk J."/>
            <person name="Arikit S."/>
            <person name="Mathioni S.M."/>
            <person name="Nakano M."/>
            <person name="Shan H."/>
            <person name="Telgmann-Rauber A."/>
            <person name="Kanno A."/>
            <person name="Yue Z."/>
            <person name="Chen H."/>
            <person name="Li W."/>
            <person name="Chen Y."/>
            <person name="Xu X."/>
            <person name="Zhang Y."/>
            <person name="Luo S."/>
            <person name="Chen H."/>
            <person name="Gao J."/>
            <person name="Mao Z."/>
            <person name="Pires J.C."/>
            <person name="Luo M."/>
            <person name="Kudrna D."/>
            <person name="Wing R.A."/>
            <person name="Meyers B.C."/>
            <person name="Yi K."/>
            <person name="Kong H."/>
            <person name="Lavrijsen P."/>
            <person name="Sunseri F."/>
            <person name="Falavigna A."/>
            <person name="Ye Y."/>
            <person name="Leebens-Mack J.H."/>
            <person name="Chen G."/>
        </authorList>
    </citation>
    <scope>NUCLEOTIDE SEQUENCE [LARGE SCALE GENOMIC DNA]</scope>
    <source>
        <strain evidence="2">cv. DH0086</strain>
    </source>
</reference>
<keyword evidence="2" id="KW-1185">Reference proteome</keyword>
<accession>A0A5P1EUL2</accession>
<dbReference type="Proteomes" id="UP000243459">
    <property type="component" value="Chromosome 5"/>
</dbReference>
<dbReference type="EMBL" id="CM007385">
    <property type="protein sequence ID" value="ONK69738.1"/>
    <property type="molecule type" value="Genomic_DNA"/>
</dbReference>
<organism evidence="1 2">
    <name type="scientific">Asparagus officinalis</name>
    <name type="common">Garden asparagus</name>
    <dbReference type="NCBI Taxonomy" id="4686"/>
    <lineage>
        <taxon>Eukaryota</taxon>
        <taxon>Viridiplantae</taxon>
        <taxon>Streptophyta</taxon>
        <taxon>Embryophyta</taxon>
        <taxon>Tracheophyta</taxon>
        <taxon>Spermatophyta</taxon>
        <taxon>Magnoliopsida</taxon>
        <taxon>Liliopsida</taxon>
        <taxon>Asparagales</taxon>
        <taxon>Asparagaceae</taxon>
        <taxon>Asparagoideae</taxon>
        <taxon>Asparagus</taxon>
    </lineage>
</organism>
<sequence>MRSKPPSAHKVCRAPVRLNRMPLRCASASAEQPAFVAAVSILADGGRMKAALHELRLHVTPAPLSKPDRARASLSYPTRRAAARVWRPQATKLTPTAVIPDVASRH</sequence>